<sequence>MFKYSVKDSEDTLALVFQNVTPEDAGLYTCVASTSCGRISCSAELTVEGAVKRLHKDPVAPAVAEPLSDVATAAGGSAFLECKVTGYPLPELKWTRNGLDVKVGGRVKQMYEDDDTVSLIIKNVQEGDAGLYRLVA</sequence>
<evidence type="ECO:0000256" key="1">
    <source>
        <dbReference type="ARBA" id="ARBA00023157"/>
    </source>
</evidence>
<dbReference type="KEGG" id="hazt:125179573"/>
<gene>
    <name evidence="5" type="primary">LOC125179573</name>
</gene>
<evidence type="ECO:0000313" key="5">
    <source>
        <dbReference type="RefSeq" id="XP_047741652.1"/>
    </source>
</evidence>
<name>A0A979FYA7_HYAAZ</name>
<dbReference type="Pfam" id="PF07679">
    <property type="entry name" value="I-set"/>
    <property type="match status" value="2"/>
</dbReference>
<organism evidence="4 5">
    <name type="scientific">Hyalella azteca</name>
    <name type="common">Amphipod</name>
    <dbReference type="NCBI Taxonomy" id="294128"/>
    <lineage>
        <taxon>Eukaryota</taxon>
        <taxon>Metazoa</taxon>
        <taxon>Ecdysozoa</taxon>
        <taxon>Arthropoda</taxon>
        <taxon>Crustacea</taxon>
        <taxon>Multicrustacea</taxon>
        <taxon>Malacostraca</taxon>
        <taxon>Eumalacostraca</taxon>
        <taxon>Peracarida</taxon>
        <taxon>Amphipoda</taxon>
        <taxon>Senticaudata</taxon>
        <taxon>Talitrida</taxon>
        <taxon>Talitroidea</taxon>
        <taxon>Hyalellidae</taxon>
        <taxon>Hyalella</taxon>
    </lineage>
</organism>
<dbReference type="OrthoDB" id="6371610at2759"/>
<dbReference type="InterPro" id="IPR007110">
    <property type="entry name" value="Ig-like_dom"/>
</dbReference>
<keyword evidence="4" id="KW-1185">Reference proteome</keyword>
<accession>A0A979FYA7</accession>
<dbReference type="RefSeq" id="XP_047741652.1">
    <property type="nucleotide sequence ID" value="XM_047885696.1"/>
</dbReference>
<dbReference type="FunFam" id="2.60.40.10:FF:000032">
    <property type="entry name" value="palladin isoform X1"/>
    <property type="match status" value="1"/>
</dbReference>
<evidence type="ECO:0000259" key="3">
    <source>
        <dbReference type="PROSITE" id="PS50835"/>
    </source>
</evidence>
<keyword evidence="2" id="KW-0393">Immunoglobulin domain</keyword>
<dbReference type="SUPFAM" id="SSF48726">
    <property type="entry name" value="Immunoglobulin"/>
    <property type="match status" value="2"/>
</dbReference>
<dbReference type="AlphaFoldDB" id="A0A979FYA7"/>
<dbReference type="PANTHER" id="PTHR47633">
    <property type="entry name" value="IMMUNOGLOBULIN"/>
    <property type="match status" value="1"/>
</dbReference>
<evidence type="ECO:0000313" key="4">
    <source>
        <dbReference type="Proteomes" id="UP000694843"/>
    </source>
</evidence>
<dbReference type="PANTHER" id="PTHR47633:SF4">
    <property type="entry name" value="MYOPALLADIN ISOFORM X1"/>
    <property type="match status" value="1"/>
</dbReference>
<proteinExistence type="predicted"/>
<feature type="domain" description="Ig-like" evidence="3">
    <location>
        <begin position="61"/>
        <end position="136"/>
    </location>
</feature>
<reference evidence="5" key="1">
    <citation type="submission" date="2025-08" db="UniProtKB">
        <authorList>
            <consortium name="RefSeq"/>
        </authorList>
    </citation>
    <scope>IDENTIFICATION</scope>
</reference>
<dbReference type="InterPro" id="IPR036179">
    <property type="entry name" value="Ig-like_dom_sf"/>
</dbReference>
<dbReference type="GeneID" id="125179573"/>
<keyword evidence="1" id="KW-1015">Disulfide bond</keyword>
<protein>
    <submittedName>
        <fullName evidence="5">Obscurin-like</fullName>
    </submittedName>
</protein>
<dbReference type="InterPro" id="IPR013783">
    <property type="entry name" value="Ig-like_fold"/>
</dbReference>
<dbReference type="Gene3D" id="2.60.40.10">
    <property type="entry name" value="Immunoglobulins"/>
    <property type="match status" value="2"/>
</dbReference>
<feature type="domain" description="Ig-like" evidence="3">
    <location>
        <begin position="1"/>
        <end position="46"/>
    </location>
</feature>
<dbReference type="PROSITE" id="PS50835">
    <property type="entry name" value="IG_LIKE"/>
    <property type="match status" value="2"/>
</dbReference>
<dbReference type="Proteomes" id="UP000694843">
    <property type="component" value="Unplaced"/>
</dbReference>
<feature type="non-terminal residue" evidence="5">
    <location>
        <position position="136"/>
    </location>
</feature>
<dbReference type="InterPro" id="IPR013098">
    <property type="entry name" value="Ig_I-set"/>
</dbReference>
<evidence type="ECO:0000256" key="2">
    <source>
        <dbReference type="ARBA" id="ARBA00023319"/>
    </source>
</evidence>